<dbReference type="AlphaFoldDB" id="A0A2H3EEU9"/>
<keyword evidence="2" id="KW-1185">Reference proteome</keyword>
<dbReference type="InParanoid" id="A0A2H3EEU9"/>
<evidence type="ECO:0000313" key="2">
    <source>
        <dbReference type="Proteomes" id="UP000217790"/>
    </source>
</evidence>
<protein>
    <submittedName>
        <fullName evidence="1">Uncharacterized protein</fullName>
    </submittedName>
</protein>
<proteinExistence type="predicted"/>
<name>A0A2H3EEU9_ARMGA</name>
<reference evidence="2" key="1">
    <citation type="journal article" date="2017" name="Nat. Ecol. Evol.">
        <title>Genome expansion and lineage-specific genetic innovations in the forest pathogenic fungi Armillaria.</title>
        <authorList>
            <person name="Sipos G."/>
            <person name="Prasanna A.N."/>
            <person name="Walter M.C."/>
            <person name="O'Connor E."/>
            <person name="Balint B."/>
            <person name="Krizsan K."/>
            <person name="Kiss B."/>
            <person name="Hess J."/>
            <person name="Varga T."/>
            <person name="Slot J."/>
            <person name="Riley R."/>
            <person name="Boka B."/>
            <person name="Rigling D."/>
            <person name="Barry K."/>
            <person name="Lee J."/>
            <person name="Mihaltcheva S."/>
            <person name="LaButti K."/>
            <person name="Lipzen A."/>
            <person name="Waldron R."/>
            <person name="Moloney N.M."/>
            <person name="Sperisen C."/>
            <person name="Kredics L."/>
            <person name="Vagvoelgyi C."/>
            <person name="Patrignani A."/>
            <person name="Fitzpatrick D."/>
            <person name="Nagy I."/>
            <person name="Doyle S."/>
            <person name="Anderson J.B."/>
            <person name="Grigoriev I.V."/>
            <person name="Gueldener U."/>
            <person name="Muensterkoetter M."/>
            <person name="Nagy L.G."/>
        </authorList>
    </citation>
    <scope>NUCLEOTIDE SEQUENCE [LARGE SCALE GENOMIC DNA]</scope>
    <source>
        <strain evidence="2">Ar21-2</strain>
    </source>
</reference>
<evidence type="ECO:0000313" key="1">
    <source>
        <dbReference type="EMBL" id="PBK98913.1"/>
    </source>
</evidence>
<sequence length="76" mass="8048">MDLDVSISPLVTREFTDVALTGFGAELIPLTSDYGDKPCPKALLPVANEPMITIFWLDGTSRHEGCIAAAIGSLQG</sequence>
<gene>
    <name evidence="1" type="ORF">ARMGADRAFT_483441</name>
</gene>
<dbReference type="EMBL" id="KZ293647">
    <property type="protein sequence ID" value="PBK98913.1"/>
    <property type="molecule type" value="Genomic_DNA"/>
</dbReference>
<dbReference type="STRING" id="47427.A0A2H3EEU9"/>
<accession>A0A2H3EEU9</accession>
<dbReference type="OrthoDB" id="1733332at2759"/>
<organism evidence="1 2">
    <name type="scientific">Armillaria gallica</name>
    <name type="common">Bulbous honey fungus</name>
    <name type="synonym">Armillaria bulbosa</name>
    <dbReference type="NCBI Taxonomy" id="47427"/>
    <lineage>
        <taxon>Eukaryota</taxon>
        <taxon>Fungi</taxon>
        <taxon>Dikarya</taxon>
        <taxon>Basidiomycota</taxon>
        <taxon>Agaricomycotina</taxon>
        <taxon>Agaricomycetes</taxon>
        <taxon>Agaricomycetidae</taxon>
        <taxon>Agaricales</taxon>
        <taxon>Marasmiineae</taxon>
        <taxon>Physalacriaceae</taxon>
        <taxon>Armillaria</taxon>
    </lineage>
</organism>
<dbReference type="Proteomes" id="UP000217790">
    <property type="component" value="Unassembled WGS sequence"/>
</dbReference>